<comment type="catalytic activity">
    <reaction evidence="5">
        <text>N-succinyl-L-glutamate + H2O = L-glutamate + succinate</text>
        <dbReference type="Rhea" id="RHEA:15169"/>
        <dbReference type="ChEBI" id="CHEBI:15377"/>
        <dbReference type="ChEBI" id="CHEBI:29985"/>
        <dbReference type="ChEBI" id="CHEBI:30031"/>
        <dbReference type="ChEBI" id="CHEBI:58763"/>
        <dbReference type="EC" id="3.5.1.96"/>
    </reaction>
</comment>
<keyword evidence="3 5" id="KW-0378">Hydrolase</keyword>
<evidence type="ECO:0000256" key="4">
    <source>
        <dbReference type="ARBA" id="ARBA00022833"/>
    </source>
</evidence>
<dbReference type="PANTHER" id="PTHR15162:SF7">
    <property type="entry name" value="SUCCINYLGLUTAMATE DESUCCINYLASE"/>
    <property type="match status" value="1"/>
</dbReference>
<feature type="active site" evidence="5">
    <location>
        <position position="223"/>
    </location>
</feature>
<dbReference type="Pfam" id="PF24827">
    <property type="entry name" value="AstE_AspA_cat"/>
    <property type="match status" value="1"/>
</dbReference>
<evidence type="ECO:0000259" key="7">
    <source>
        <dbReference type="Pfam" id="PF24827"/>
    </source>
</evidence>
<dbReference type="SUPFAM" id="SSF53187">
    <property type="entry name" value="Zn-dependent exopeptidases"/>
    <property type="match status" value="1"/>
</dbReference>
<keyword evidence="1 5" id="KW-0056">Arginine metabolism</keyword>
<dbReference type="EC" id="3.5.1.96" evidence="5"/>
<dbReference type="RefSeq" id="WP_080156587.1">
    <property type="nucleotide sequence ID" value="NZ_FUZI01000002.1"/>
</dbReference>
<dbReference type="InterPro" id="IPR007036">
    <property type="entry name" value="Aste_AspA_hybrid_dom"/>
</dbReference>
<dbReference type="PANTHER" id="PTHR15162">
    <property type="entry name" value="ASPARTOACYLASE"/>
    <property type="match status" value="1"/>
</dbReference>
<reference evidence="8 9" key="1">
    <citation type="submission" date="2017-02" db="EMBL/GenBank/DDBJ databases">
        <authorList>
            <person name="Peterson S.W."/>
        </authorList>
    </citation>
    <scope>NUCLEOTIDE SEQUENCE [LARGE SCALE GENOMIC DNA]</scope>
    <source>
        <strain evidence="9">type strain: NCCB 100098</strain>
    </source>
</reference>
<dbReference type="GO" id="GO:0019544">
    <property type="term" value="P:L-arginine catabolic process to L-glutamate"/>
    <property type="evidence" value="ECO:0007669"/>
    <property type="project" value="UniProtKB-UniRule"/>
</dbReference>
<dbReference type="AlphaFoldDB" id="A0A1T5HYD5"/>
<proteinExistence type="inferred from homology"/>
<dbReference type="UniPathway" id="UPA00185">
    <property type="reaction ID" value="UER00283"/>
</dbReference>
<comment type="similarity">
    <text evidence="5">Belongs to the AspA/AstE family. Succinylglutamate desuccinylase subfamily.</text>
</comment>
<evidence type="ECO:0000256" key="3">
    <source>
        <dbReference type="ARBA" id="ARBA00022801"/>
    </source>
</evidence>
<organism evidence="8 9">
    <name type="scientific">Photobacterium piscicola</name>
    <dbReference type="NCBI Taxonomy" id="1378299"/>
    <lineage>
        <taxon>Bacteria</taxon>
        <taxon>Pseudomonadati</taxon>
        <taxon>Pseudomonadota</taxon>
        <taxon>Gammaproteobacteria</taxon>
        <taxon>Vibrionales</taxon>
        <taxon>Vibrionaceae</taxon>
        <taxon>Photobacterium</taxon>
    </lineage>
</organism>
<feature type="binding site" evidence="5">
    <location>
        <position position="68"/>
    </location>
    <ligand>
        <name>Zn(2+)</name>
        <dbReference type="ChEBI" id="CHEBI:29105"/>
    </ligand>
</feature>
<dbReference type="Pfam" id="PF04952">
    <property type="entry name" value="AstE_AspA_hybrid"/>
    <property type="match status" value="1"/>
</dbReference>
<feature type="domain" description="Succinylglutamate desuccinylase/Aspartoacylase catalytic" evidence="7">
    <location>
        <begin position="55"/>
        <end position="249"/>
    </location>
</feature>
<dbReference type="NCBIfam" id="NF003706">
    <property type="entry name" value="PRK05324.1"/>
    <property type="match status" value="1"/>
</dbReference>
<keyword evidence="4 5" id="KW-0862">Zinc</keyword>
<dbReference type="Proteomes" id="UP000189966">
    <property type="component" value="Unassembled WGS sequence"/>
</dbReference>
<dbReference type="GO" id="GO:0009017">
    <property type="term" value="F:succinylglutamate desuccinylase activity"/>
    <property type="evidence" value="ECO:0007669"/>
    <property type="project" value="UniProtKB-EC"/>
</dbReference>
<dbReference type="InterPro" id="IPR050178">
    <property type="entry name" value="AspA/AstE_fam"/>
</dbReference>
<dbReference type="GO" id="GO:0016788">
    <property type="term" value="F:hydrolase activity, acting on ester bonds"/>
    <property type="evidence" value="ECO:0007669"/>
    <property type="project" value="UniProtKB-UniRule"/>
</dbReference>
<dbReference type="InterPro" id="IPR055438">
    <property type="entry name" value="AstE_AspA_cat"/>
</dbReference>
<evidence type="ECO:0000256" key="1">
    <source>
        <dbReference type="ARBA" id="ARBA00022503"/>
    </source>
</evidence>
<name>A0A1T5HYD5_9GAMM</name>
<feature type="binding site" evidence="5">
    <location>
        <position position="159"/>
    </location>
    <ligand>
        <name>Zn(2+)</name>
        <dbReference type="ChEBI" id="CHEBI:29105"/>
    </ligand>
</feature>
<accession>A0A1T5HYD5</accession>
<keyword evidence="2 5" id="KW-0479">Metal-binding</keyword>
<comment type="function">
    <text evidence="5">Transforms N(2)-succinylglutamate into succinate and glutamate.</text>
</comment>
<evidence type="ECO:0000259" key="6">
    <source>
        <dbReference type="Pfam" id="PF04952"/>
    </source>
</evidence>
<dbReference type="EMBL" id="FUZI01000002">
    <property type="protein sequence ID" value="SKC31755.1"/>
    <property type="molecule type" value="Genomic_DNA"/>
</dbReference>
<protein>
    <recommendedName>
        <fullName evidence="5">Succinylglutamate desuccinylase</fullName>
        <ecNumber evidence="5">3.5.1.96</ecNumber>
    </recommendedName>
</protein>
<evidence type="ECO:0000256" key="2">
    <source>
        <dbReference type="ARBA" id="ARBA00022723"/>
    </source>
</evidence>
<gene>
    <name evidence="5 8" type="primary">astE</name>
    <name evidence="8" type="ORF">CZ809_01262</name>
</gene>
<sequence length="354" mass="39813">MTLIEQIKRGRFLDATCDFSQPFIAEEWTLDSGLHCQLLYRGVLQITPRELSSDAKDIVLSSGIHGDETSPIELIQQVASSILLGHIQPMHRLLLIIAHPEAVNYQQRFMTENMNRLFQVRNPERNNECCIANALQLAINSFYGASIAIRPERWHLDLHCAIRPSQHDTFAISPYTDKQTRSNKLFSFIHHAKLDAVLLSNTPSPTFAWYSAEYHGAQALTVELGRVGKIGHNDFTLLAPFKDAMLQLITGAALPIIWTSEVAVYQVSRTIIKRHDDFFFTFNDDVANFTFFAEGDDFAIEGDQTYSAATGGEAVVFPNQHVILGQRAVLMVKKANLIFDEQVRVCAIANTSYL</sequence>
<dbReference type="PIRSF" id="PIRSF017020">
    <property type="entry name" value="AstE"/>
    <property type="match status" value="1"/>
</dbReference>
<dbReference type="HAMAP" id="MF_00767">
    <property type="entry name" value="Arg_catab_AstE"/>
    <property type="match status" value="1"/>
</dbReference>
<dbReference type="OrthoDB" id="5290473at2"/>
<evidence type="ECO:0000313" key="9">
    <source>
        <dbReference type="Proteomes" id="UP000189966"/>
    </source>
</evidence>
<evidence type="ECO:0000256" key="5">
    <source>
        <dbReference type="HAMAP-Rule" id="MF_00767"/>
    </source>
</evidence>
<dbReference type="GO" id="GO:0008270">
    <property type="term" value="F:zinc ion binding"/>
    <property type="evidence" value="ECO:0007669"/>
    <property type="project" value="UniProtKB-UniRule"/>
</dbReference>
<feature type="domain" description="AstE/AspA barrel-sandwich hybrid" evidence="6">
    <location>
        <begin position="261"/>
        <end position="334"/>
    </location>
</feature>
<evidence type="ECO:0000313" key="8">
    <source>
        <dbReference type="EMBL" id="SKC31755.1"/>
    </source>
</evidence>
<dbReference type="InterPro" id="IPR016681">
    <property type="entry name" value="SuccinylGlu_desuccinylase"/>
</dbReference>
<dbReference type="Gene3D" id="3.40.630.10">
    <property type="entry name" value="Zn peptidases"/>
    <property type="match status" value="1"/>
</dbReference>
<comment type="pathway">
    <text evidence="5">Amino-acid degradation; L-arginine degradation via AST pathway; L-glutamate and succinate from L-arginine: step 5/5.</text>
</comment>
<dbReference type="GO" id="GO:0019545">
    <property type="term" value="P:L-arginine catabolic process to succinate"/>
    <property type="evidence" value="ECO:0007669"/>
    <property type="project" value="UniProtKB-UniRule"/>
</dbReference>
<feature type="binding site" evidence="5">
    <location>
        <position position="65"/>
    </location>
    <ligand>
        <name>Zn(2+)</name>
        <dbReference type="ChEBI" id="CHEBI:29105"/>
    </ligand>
</feature>
<comment type="cofactor">
    <cofactor evidence="5">
        <name>Zn(2+)</name>
        <dbReference type="ChEBI" id="CHEBI:29105"/>
    </cofactor>
    <text evidence="5">Binds 1 zinc ion per subunit.</text>
</comment>